<dbReference type="Pfam" id="PF00534">
    <property type="entry name" value="Glycos_transf_1"/>
    <property type="match status" value="1"/>
</dbReference>
<evidence type="ECO:0000313" key="4">
    <source>
        <dbReference type="Proteomes" id="UP000178764"/>
    </source>
</evidence>
<organism evidence="3 4">
    <name type="scientific">Candidatus Berkelbacteria bacterium RBG_13_40_8</name>
    <dbReference type="NCBI Taxonomy" id="1797467"/>
    <lineage>
        <taxon>Bacteria</taxon>
        <taxon>Candidatus Berkelbacteria</taxon>
    </lineage>
</organism>
<evidence type="ECO:0008006" key="5">
    <source>
        <dbReference type="Google" id="ProtNLM"/>
    </source>
</evidence>
<dbReference type="EMBL" id="MEZT01000021">
    <property type="protein sequence ID" value="OGD56413.1"/>
    <property type="molecule type" value="Genomic_DNA"/>
</dbReference>
<comment type="caution">
    <text evidence="3">The sequence shown here is derived from an EMBL/GenBank/DDBJ whole genome shotgun (WGS) entry which is preliminary data.</text>
</comment>
<dbReference type="PANTHER" id="PTHR45947:SF3">
    <property type="entry name" value="SULFOQUINOVOSYL TRANSFERASE SQD2"/>
    <property type="match status" value="1"/>
</dbReference>
<dbReference type="InterPro" id="IPR028098">
    <property type="entry name" value="Glyco_trans_4-like_N"/>
</dbReference>
<dbReference type="InterPro" id="IPR001296">
    <property type="entry name" value="Glyco_trans_1"/>
</dbReference>
<dbReference type="SUPFAM" id="SSF53756">
    <property type="entry name" value="UDP-Glycosyltransferase/glycogen phosphorylase"/>
    <property type="match status" value="1"/>
</dbReference>
<dbReference type="Pfam" id="PF13439">
    <property type="entry name" value="Glyco_transf_4"/>
    <property type="match status" value="1"/>
</dbReference>
<dbReference type="Gene3D" id="3.40.50.2000">
    <property type="entry name" value="Glycogen Phosphorylase B"/>
    <property type="match status" value="2"/>
</dbReference>
<dbReference type="AlphaFoldDB" id="A0A1F5DMP6"/>
<evidence type="ECO:0000313" key="3">
    <source>
        <dbReference type="EMBL" id="OGD56413.1"/>
    </source>
</evidence>
<accession>A0A1F5DMP6</accession>
<evidence type="ECO:0000259" key="1">
    <source>
        <dbReference type="Pfam" id="PF00534"/>
    </source>
</evidence>
<dbReference type="PANTHER" id="PTHR45947">
    <property type="entry name" value="SULFOQUINOVOSYL TRANSFERASE SQD2"/>
    <property type="match status" value="1"/>
</dbReference>
<gene>
    <name evidence="3" type="ORF">A2V71_04770</name>
</gene>
<sequence length="400" mass="46029">MKIGIFTECYHPVMNGVVVSIDTFKTELEKRGHEFYIFTTECQSYDETDNHIHRFQAITRTEPKGGSYPISKPQNVNNVAESIRDLNLDLIHSQHLMSTGSLGLKVAQRLGIPAVLTYHTLLTEYIHYIPILKYFIKYWPLNWMAKKWVIRKSRNYCNQYDAIVTPSPSMKKLLIEYGVKTQITPIPTGIDLSKFQNQYSKKELKAKYKIPEEQDFIFLYVSRIGKEKNIYFLLETMRKLIKEKNYSKAHLLLVGGGDELEKAKNLIKKWGLEKHFTFTGGLPHEEVIKVFGGADCFVFSSVTETQGIIIQEAQASGLPVIAVNIMGPSDYIKDGIDGFLVPLNINQFTDIMIHVIMMPEDERKKMGENAKRNVQEYTAEKSAIKMEKLYESTKNNYRSQ</sequence>
<feature type="domain" description="Glycosyltransferase subfamily 4-like N-terminal" evidence="2">
    <location>
        <begin position="15"/>
        <end position="193"/>
    </location>
</feature>
<reference evidence="3 4" key="1">
    <citation type="journal article" date="2016" name="Nat. Commun.">
        <title>Thousands of microbial genomes shed light on interconnected biogeochemical processes in an aquifer system.</title>
        <authorList>
            <person name="Anantharaman K."/>
            <person name="Brown C.T."/>
            <person name="Hug L.A."/>
            <person name="Sharon I."/>
            <person name="Castelle C.J."/>
            <person name="Probst A.J."/>
            <person name="Thomas B.C."/>
            <person name="Singh A."/>
            <person name="Wilkins M.J."/>
            <person name="Karaoz U."/>
            <person name="Brodie E.L."/>
            <person name="Williams K.H."/>
            <person name="Hubbard S.S."/>
            <person name="Banfield J.F."/>
        </authorList>
    </citation>
    <scope>NUCLEOTIDE SEQUENCE [LARGE SCALE GENOMIC DNA]</scope>
</reference>
<dbReference type="GO" id="GO:0016757">
    <property type="term" value="F:glycosyltransferase activity"/>
    <property type="evidence" value="ECO:0007669"/>
    <property type="project" value="InterPro"/>
</dbReference>
<evidence type="ECO:0000259" key="2">
    <source>
        <dbReference type="Pfam" id="PF13439"/>
    </source>
</evidence>
<feature type="domain" description="Glycosyl transferase family 1" evidence="1">
    <location>
        <begin position="202"/>
        <end position="372"/>
    </location>
</feature>
<protein>
    <recommendedName>
        <fullName evidence="5">Glycosyl transferase family 1</fullName>
    </recommendedName>
</protein>
<dbReference type="Proteomes" id="UP000178764">
    <property type="component" value="Unassembled WGS sequence"/>
</dbReference>
<name>A0A1F5DMP6_9BACT</name>
<proteinExistence type="predicted"/>
<dbReference type="InterPro" id="IPR050194">
    <property type="entry name" value="Glycosyltransferase_grp1"/>
</dbReference>